<evidence type="ECO:0000313" key="1">
    <source>
        <dbReference type="EMBL" id="KAI5670525.1"/>
    </source>
</evidence>
<reference evidence="2" key="1">
    <citation type="journal article" date="2023" name="Nat. Plants">
        <title>Single-cell RNA sequencing provides a high-resolution roadmap for understanding the multicellular compartmentation of specialized metabolism.</title>
        <authorList>
            <person name="Sun S."/>
            <person name="Shen X."/>
            <person name="Li Y."/>
            <person name="Li Y."/>
            <person name="Wang S."/>
            <person name="Li R."/>
            <person name="Zhang H."/>
            <person name="Shen G."/>
            <person name="Guo B."/>
            <person name="Wei J."/>
            <person name="Xu J."/>
            <person name="St-Pierre B."/>
            <person name="Chen S."/>
            <person name="Sun C."/>
        </authorList>
    </citation>
    <scope>NUCLEOTIDE SEQUENCE [LARGE SCALE GENOMIC DNA]</scope>
</reference>
<accession>A0ACC0BD20</accession>
<proteinExistence type="predicted"/>
<dbReference type="Proteomes" id="UP001060085">
    <property type="component" value="Linkage Group LG03"/>
</dbReference>
<gene>
    <name evidence="1" type="ORF">M9H77_10889</name>
</gene>
<protein>
    <submittedName>
        <fullName evidence="1">Uncharacterized protein</fullName>
    </submittedName>
</protein>
<name>A0ACC0BD20_CATRO</name>
<keyword evidence="2" id="KW-1185">Reference proteome</keyword>
<dbReference type="EMBL" id="CM044703">
    <property type="protein sequence ID" value="KAI5670525.1"/>
    <property type="molecule type" value="Genomic_DNA"/>
</dbReference>
<organism evidence="1 2">
    <name type="scientific">Catharanthus roseus</name>
    <name type="common">Madagascar periwinkle</name>
    <name type="synonym">Vinca rosea</name>
    <dbReference type="NCBI Taxonomy" id="4058"/>
    <lineage>
        <taxon>Eukaryota</taxon>
        <taxon>Viridiplantae</taxon>
        <taxon>Streptophyta</taxon>
        <taxon>Embryophyta</taxon>
        <taxon>Tracheophyta</taxon>
        <taxon>Spermatophyta</taxon>
        <taxon>Magnoliopsida</taxon>
        <taxon>eudicotyledons</taxon>
        <taxon>Gunneridae</taxon>
        <taxon>Pentapetalae</taxon>
        <taxon>asterids</taxon>
        <taxon>lamiids</taxon>
        <taxon>Gentianales</taxon>
        <taxon>Apocynaceae</taxon>
        <taxon>Rauvolfioideae</taxon>
        <taxon>Vinceae</taxon>
        <taxon>Catharanthinae</taxon>
        <taxon>Catharanthus</taxon>
    </lineage>
</organism>
<evidence type="ECO:0000313" key="2">
    <source>
        <dbReference type="Proteomes" id="UP001060085"/>
    </source>
</evidence>
<sequence>MKLRKVKVMYLKNPVAFVFLILLVSCIFVLFISVLRLPEAPSVTSFRSKEEKRKISTDERIGKFGEMVIQMLPEDLAFTVFLPSEKAFERDLRLDLNDSLIGEKGSDTYAVLTRILGFSAVPRLIYSDNVSYVKEIDFDSLAGFTLYISRDLDGMIVVNGIRSEKMDLQKGKLVLHTMDGVIMDAEFEQSVLP</sequence>
<comment type="caution">
    <text evidence="1">The sequence shown here is derived from an EMBL/GenBank/DDBJ whole genome shotgun (WGS) entry which is preliminary data.</text>
</comment>